<sequence length="971" mass="108182">IDLYLQDEVLAISEKVVLRLDDLITWITVDTVWTWGRVAKWKGDVQEPKSPDGGEDGNTYETMFTSNVEFSDIEKESRLLDEDTGSIASVVILSYPQYCRYRAMMKRLDGVEQEFLNNLRVKVLGGFASSKRNTRVLFCRDTFDYPELEGHELLCNHLAPKLKGRPRGKRKKRSVSPGSESNESECSVSATVNFNAKKITSEGRINGILSPSCSKSSATRRSTRSSGSNESREFVDKLSAFMRSKRMPLSRIPILGYRELNLHALYTKVVKLGGYETVTVNRLWKSIFDDLSGSYTSTSAATIIRRHYERLLLPYEKHMKGEEFKPSRITETRKKSSSGSCSDAEASESTNSSGNCTPVPQPSTSGVSHSSFSDTKETFSGKAEGKTSSLRSIRVKPERLRDGSNKEKTVDTSDSDRSESLESKSVTKVTINLAGDVTVQKSNVEIKEEVEDKDLEQNQTPESDRLVQIDVKKEEEDGEEEDNKKEADYKTPSPKKELSSNEDDRKHSIDSLEVPCKNVNVVADDEKPESEDTLLHAVKKRKLDILKEGGLEVTPVKTSNVQIKENRPSVIQQNHPNSPHLMNTQISVSLMPENKVESIKIPTYQRRNSTTKKDVVSPTSKDSFLYQNGKSPPIVLQSRSIYSYSEKTVYGNPKDFSSVTVAHTPYTPKYYGHSGGDILDLTVKSPNKPVSEIERMSNVVISSQLLSSIKDITSKSNTQKNQPSLPLLGAKIGSNLEITLVGPNANGSKPSPFKYNGISAYEPLVKIPNVPQQQQPCNNSNEYPKVNSYSKRKGGAKIEENGRYINSIPAFHHQALLYRDSSRISSYHSNNNNNNNNINSNPRHHYHSRTSSKSETNNNKNLGGVSAGGGYGVKQVPSPSSPLLPSYLNPLTSLTNKMIAPYPLAAIDPVYYSALQNLYPHGALPAVPPFFPTREQMQLYTEMMSHSAQLRYPFPFSQGNSQSTTDKNSKQ</sequence>
<evidence type="ECO:0000259" key="5">
    <source>
        <dbReference type="PROSITE" id="PS51011"/>
    </source>
</evidence>
<dbReference type="PANTHER" id="PTHR13964:SF44">
    <property type="entry name" value="ARID DOMAIN-CONTAINING PROTEIN"/>
    <property type="match status" value="1"/>
</dbReference>
<feature type="compositionally biased region" description="Low complexity" evidence="4">
    <location>
        <begin position="827"/>
        <end position="841"/>
    </location>
</feature>
<feature type="compositionally biased region" description="Low complexity" evidence="4">
    <location>
        <begin position="337"/>
        <end position="349"/>
    </location>
</feature>
<feature type="compositionally biased region" description="Basic and acidic residues" evidence="4">
    <location>
        <begin position="323"/>
        <end position="334"/>
    </location>
</feature>
<feature type="compositionally biased region" description="Low complexity" evidence="4">
    <location>
        <begin position="771"/>
        <end position="781"/>
    </location>
</feature>
<dbReference type="GO" id="GO:0000976">
    <property type="term" value="F:transcription cis-regulatory region binding"/>
    <property type="evidence" value="ECO:0007669"/>
    <property type="project" value="TreeGrafter"/>
</dbReference>
<keyword evidence="1" id="KW-0805">Transcription regulation</keyword>
<feature type="region of interest" description="Disordered" evidence="4">
    <location>
        <begin position="771"/>
        <end position="792"/>
    </location>
</feature>
<feature type="region of interest" description="Disordered" evidence="4">
    <location>
        <begin position="210"/>
        <end position="231"/>
    </location>
</feature>
<dbReference type="KEGG" id="apln:108741598"/>
<dbReference type="PROSITE" id="PS51011">
    <property type="entry name" value="ARID"/>
    <property type="match status" value="1"/>
</dbReference>
<protein>
    <submittedName>
        <fullName evidence="7">AT-rich interactive domain-containing protein 5B</fullName>
    </submittedName>
</protein>
<evidence type="ECO:0000256" key="4">
    <source>
        <dbReference type="SAM" id="MobiDB-lite"/>
    </source>
</evidence>
<keyword evidence="2" id="KW-0804">Transcription</keyword>
<dbReference type="SMART" id="SM01014">
    <property type="entry name" value="ARID"/>
    <property type="match status" value="1"/>
</dbReference>
<feature type="compositionally biased region" description="Low complexity" evidence="4">
    <location>
        <begin position="210"/>
        <end position="229"/>
    </location>
</feature>
<dbReference type="SMART" id="SM00501">
    <property type="entry name" value="BRIGHT"/>
    <property type="match status" value="1"/>
</dbReference>
<keyword evidence="6" id="KW-1185">Reference proteome</keyword>
<feature type="non-terminal residue" evidence="7">
    <location>
        <position position="1"/>
    </location>
</feature>
<feature type="region of interest" description="Disordered" evidence="4">
    <location>
        <begin position="827"/>
        <end position="876"/>
    </location>
</feature>
<evidence type="ECO:0000313" key="6">
    <source>
        <dbReference type="Proteomes" id="UP000192223"/>
    </source>
</evidence>
<evidence type="ECO:0000313" key="7">
    <source>
        <dbReference type="RefSeq" id="XP_018331951.1"/>
    </source>
</evidence>
<feature type="compositionally biased region" description="Low complexity" evidence="4">
    <location>
        <begin position="851"/>
        <end position="864"/>
    </location>
</feature>
<evidence type="ECO:0000256" key="1">
    <source>
        <dbReference type="ARBA" id="ARBA00023015"/>
    </source>
</evidence>
<evidence type="ECO:0000256" key="3">
    <source>
        <dbReference type="ARBA" id="ARBA00023242"/>
    </source>
</evidence>
<dbReference type="InterPro" id="IPR051232">
    <property type="entry name" value="ARID/SWI1_ChromRemod"/>
</dbReference>
<dbReference type="AlphaFoldDB" id="A0A1W4X776"/>
<reference evidence="7" key="1">
    <citation type="submission" date="2025-08" db="UniProtKB">
        <authorList>
            <consortium name="RefSeq"/>
        </authorList>
    </citation>
    <scope>IDENTIFICATION</scope>
    <source>
        <tissue evidence="7">Entire body</tissue>
    </source>
</reference>
<organism evidence="6 7">
    <name type="scientific">Agrilus planipennis</name>
    <name type="common">Emerald ash borer</name>
    <name type="synonym">Agrilus marcopoli</name>
    <dbReference type="NCBI Taxonomy" id="224129"/>
    <lineage>
        <taxon>Eukaryota</taxon>
        <taxon>Metazoa</taxon>
        <taxon>Ecdysozoa</taxon>
        <taxon>Arthropoda</taxon>
        <taxon>Hexapoda</taxon>
        <taxon>Insecta</taxon>
        <taxon>Pterygota</taxon>
        <taxon>Neoptera</taxon>
        <taxon>Endopterygota</taxon>
        <taxon>Coleoptera</taxon>
        <taxon>Polyphaga</taxon>
        <taxon>Elateriformia</taxon>
        <taxon>Buprestoidea</taxon>
        <taxon>Buprestidae</taxon>
        <taxon>Agrilinae</taxon>
        <taxon>Agrilus</taxon>
    </lineage>
</organism>
<feature type="compositionally biased region" description="Basic and acidic residues" evidence="4">
    <location>
        <begin position="462"/>
        <end position="475"/>
    </location>
</feature>
<feature type="compositionally biased region" description="Basic and acidic residues" evidence="4">
    <location>
        <begin position="395"/>
        <end position="422"/>
    </location>
</feature>
<dbReference type="GeneID" id="108741598"/>
<dbReference type="PANTHER" id="PTHR13964">
    <property type="entry name" value="RBP-RELATED"/>
    <property type="match status" value="1"/>
</dbReference>
<feature type="compositionally biased region" description="Basic and acidic residues" evidence="4">
    <location>
        <begin position="374"/>
        <end position="385"/>
    </location>
</feature>
<dbReference type="Gene3D" id="1.10.150.60">
    <property type="entry name" value="ARID DNA-binding domain"/>
    <property type="match status" value="1"/>
</dbReference>
<dbReference type="STRING" id="224129.A0A1W4X776"/>
<accession>A0A1W4X776</accession>
<dbReference type="Pfam" id="PF01388">
    <property type="entry name" value="ARID"/>
    <property type="match status" value="1"/>
</dbReference>
<dbReference type="GO" id="GO:0005634">
    <property type="term" value="C:nucleus"/>
    <property type="evidence" value="ECO:0007669"/>
    <property type="project" value="TreeGrafter"/>
</dbReference>
<feature type="compositionally biased region" description="Basic residues" evidence="4">
    <location>
        <begin position="163"/>
        <end position="174"/>
    </location>
</feature>
<dbReference type="InterPro" id="IPR001606">
    <property type="entry name" value="ARID_dom"/>
</dbReference>
<feature type="domain" description="ARID" evidence="5">
    <location>
        <begin position="228"/>
        <end position="320"/>
    </location>
</feature>
<evidence type="ECO:0000256" key="2">
    <source>
        <dbReference type="ARBA" id="ARBA00023163"/>
    </source>
</evidence>
<dbReference type="GO" id="GO:0006357">
    <property type="term" value="P:regulation of transcription by RNA polymerase II"/>
    <property type="evidence" value="ECO:0007669"/>
    <property type="project" value="TreeGrafter"/>
</dbReference>
<proteinExistence type="predicted"/>
<dbReference type="InParanoid" id="A0A1W4X776"/>
<feature type="compositionally biased region" description="Basic and acidic residues" evidence="4">
    <location>
        <begin position="482"/>
        <end position="510"/>
    </location>
</feature>
<dbReference type="Proteomes" id="UP000192223">
    <property type="component" value="Unplaced"/>
</dbReference>
<feature type="region of interest" description="Disordered" evidence="4">
    <location>
        <begin position="163"/>
        <end position="184"/>
    </location>
</feature>
<dbReference type="InterPro" id="IPR036431">
    <property type="entry name" value="ARID_dom_sf"/>
</dbReference>
<dbReference type="SUPFAM" id="SSF46774">
    <property type="entry name" value="ARID-like"/>
    <property type="match status" value="1"/>
</dbReference>
<gene>
    <name evidence="7" type="primary">LOC108741598</name>
</gene>
<dbReference type="OrthoDB" id="1938591at2759"/>
<keyword evidence="3" id="KW-0539">Nucleus</keyword>
<feature type="region of interest" description="Disordered" evidence="4">
    <location>
        <begin position="323"/>
        <end position="513"/>
    </location>
</feature>
<name>A0A1W4X776_AGRPL</name>
<feature type="compositionally biased region" description="Polar residues" evidence="4">
    <location>
        <begin position="350"/>
        <end position="373"/>
    </location>
</feature>
<dbReference type="RefSeq" id="XP_018331951.1">
    <property type="nucleotide sequence ID" value="XM_018476449.2"/>
</dbReference>